<organism evidence="3 4">
    <name type="scientific">Conidiobolus coronatus (strain ATCC 28846 / CBS 209.66 / NRRL 28638)</name>
    <name type="common">Delacroixia coronata</name>
    <dbReference type="NCBI Taxonomy" id="796925"/>
    <lineage>
        <taxon>Eukaryota</taxon>
        <taxon>Fungi</taxon>
        <taxon>Fungi incertae sedis</taxon>
        <taxon>Zoopagomycota</taxon>
        <taxon>Entomophthoromycotina</taxon>
        <taxon>Entomophthoromycetes</taxon>
        <taxon>Entomophthorales</taxon>
        <taxon>Ancylistaceae</taxon>
        <taxon>Conidiobolus</taxon>
    </lineage>
</organism>
<evidence type="ECO:0000256" key="1">
    <source>
        <dbReference type="SAM" id="MobiDB-lite"/>
    </source>
</evidence>
<dbReference type="Proteomes" id="UP000070444">
    <property type="component" value="Unassembled WGS sequence"/>
</dbReference>
<evidence type="ECO:0000259" key="2">
    <source>
        <dbReference type="PROSITE" id="PS50003"/>
    </source>
</evidence>
<accession>A0A137PIL4</accession>
<dbReference type="AlphaFoldDB" id="A0A137PIL4"/>
<dbReference type="PROSITE" id="PS50003">
    <property type="entry name" value="PH_DOMAIN"/>
    <property type="match status" value="1"/>
</dbReference>
<proteinExistence type="predicted"/>
<dbReference type="InterPro" id="IPR039712">
    <property type="entry name" value="Meu6"/>
</dbReference>
<name>A0A137PIL4_CONC2</name>
<feature type="domain" description="PH" evidence="2">
    <location>
        <begin position="47"/>
        <end position="191"/>
    </location>
</feature>
<dbReference type="SUPFAM" id="SSF50729">
    <property type="entry name" value="PH domain-like"/>
    <property type="match status" value="1"/>
</dbReference>
<dbReference type="Gene3D" id="2.30.29.30">
    <property type="entry name" value="Pleckstrin-homology domain (PH domain)/Phosphotyrosine-binding domain (PTB)"/>
    <property type="match status" value="1"/>
</dbReference>
<protein>
    <recommendedName>
        <fullName evidence="2">PH domain-containing protein</fullName>
    </recommendedName>
</protein>
<dbReference type="InterPro" id="IPR001849">
    <property type="entry name" value="PH_domain"/>
</dbReference>
<dbReference type="SMART" id="SM00233">
    <property type="entry name" value="PH"/>
    <property type="match status" value="1"/>
</dbReference>
<gene>
    <name evidence="3" type="ORF">CONCODRAFT_127608</name>
</gene>
<keyword evidence="4" id="KW-1185">Reference proteome</keyword>
<evidence type="ECO:0000313" key="4">
    <source>
        <dbReference type="Proteomes" id="UP000070444"/>
    </source>
</evidence>
<dbReference type="STRING" id="796925.A0A137PIL4"/>
<dbReference type="InterPro" id="IPR011993">
    <property type="entry name" value="PH-like_dom_sf"/>
</dbReference>
<dbReference type="PANTHER" id="PTHR42073:SF1">
    <property type="entry name" value="MEIOTIC EXPRESSION UP-REGULATED PROTEIN 6"/>
    <property type="match status" value="1"/>
</dbReference>
<feature type="region of interest" description="Disordered" evidence="1">
    <location>
        <begin position="1"/>
        <end position="39"/>
    </location>
</feature>
<evidence type="ECO:0000313" key="3">
    <source>
        <dbReference type="EMBL" id="KXN74829.1"/>
    </source>
</evidence>
<dbReference type="OrthoDB" id="5593352at2759"/>
<sequence>MSSAEAPVAAQTEPTAVAQEETVAQQTEETPVSTEEAPAAPVESTIAIIEQGHLFKRGPAPLRLWQKRLFVLPAEGRPSYTLNNLRQVYRKNVKKSGAPKEEFVKANQYLLHTLATATVNASYILAYYKNDSSKDIPNGFINLGLATSVAAAPKIRPNAFVIKTKARDYVLSASTASETESWIKTLNEFVNADLPDYSDSEAYKQSYNDLGNFSYGKSLYLY</sequence>
<dbReference type="EMBL" id="KQ964420">
    <property type="protein sequence ID" value="KXN74829.1"/>
    <property type="molecule type" value="Genomic_DNA"/>
</dbReference>
<dbReference type="Pfam" id="PF00169">
    <property type="entry name" value="PH"/>
    <property type="match status" value="1"/>
</dbReference>
<reference evidence="3 4" key="1">
    <citation type="journal article" date="2015" name="Genome Biol. Evol.">
        <title>Phylogenomic analyses indicate that early fungi evolved digesting cell walls of algal ancestors of land plants.</title>
        <authorList>
            <person name="Chang Y."/>
            <person name="Wang S."/>
            <person name="Sekimoto S."/>
            <person name="Aerts A.L."/>
            <person name="Choi C."/>
            <person name="Clum A."/>
            <person name="LaButti K.M."/>
            <person name="Lindquist E.A."/>
            <person name="Yee Ngan C."/>
            <person name="Ohm R.A."/>
            <person name="Salamov A.A."/>
            <person name="Grigoriev I.V."/>
            <person name="Spatafora J.W."/>
            <person name="Berbee M.L."/>
        </authorList>
    </citation>
    <scope>NUCLEOTIDE SEQUENCE [LARGE SCALE GENOMIC DNA]</scope>
    <source>
        <strain evidence="3 4">NRRL 28638</strain>
    </source>
</reference>
<feature type="compositionally biased region" description="Low complexity" evidence="1">
    <location>
        <begin position="15"/>
        <end position="30"/>
    </location>
</feature>
<dbReference type="PANTHER" id="PTHR42073">
    <property type="entry name" value="MEIOTIC EXPRESSION UP-REGULATED PROTEIN 6"/>
    <property type="match status" value="1"/>
</dbReference>